<dbReference type="AlphaFoldDB" id="R8BDR7"/>
<dbReference type="OrthoDB" id="10254737at2759"/>
<evidence type="ECO:0000256" key="8">
    <source>
        <dbReference type="ARBA" id="ARBA00046432"/>
    </source>
</evidence>
<keyword evidence="5" id="KW-0648">Protein biosynthesis</keyword>
<keyword evidence="3" id="KW-0963">Cytoplasm</keyword>
<evidence type="ECO:0000256" key="2">
    <source>
        <dbReference type="ARBA" id="ARBA00007251"/>
    </source>
</evidence>
<evidence type="ECO:0000256" key="9">
    <source>
        <dbReference type="RuleBase" id="RU003814"/>
    </source>
</evidence>
<dbReference type="InterPro" id="IPR037171">
    <property type="entry name" value="NagB/RpiA_transferase-like"/>
</dbReference>
<dbReference type="InterPro" id="IPR000649">
    <property type="entry name" value="IF-2B-related"/>
</dbReference>
<dbReference type="GeneID" id="19327607"/>
<dbReference type="KEGG" id="tmn:UCRPA7_6902"/>
<dbReference type="RefSeq" id="XP_007917628.1">
    <property type="nucleotide sequence ID" value="XM_007919437.1"/>
</dbReference>
<evidence type="ECO:0000313" key="11">
    <source>
        <dbReference type="Proteomes" id="UP000014074"/>
    </source>
</evidence>
<dbReference type="Gene3D" id="3.40.50.10470">
    <property type="entry name" value="Translation initiation factor eif-2b, domain 2"/>
    <property type="match status" value="1"/>
</dbReference>
<dbReference type="Pfam" id="PF01008">
    <property type="entry name" value="IF-2B"/>
    <property type="match status" value="1"/>
</dbReference>
<reference evidence="11" key="1">
    <citation type="journal article" date="2013" name="Genome Announc.">
        <title>Draft genome sequence of the ascomycete Phaeoacremonium aleophilum strain UCR-PA7, a causal agent of the esca disease complex in grapevines.</title>
        <authorList>
            <person name="Blanco-Ulate B."/>
            <person name="Rolshausen P."/>
            <person name="Cantu D."/>
        </authorList>
    </citation>
    <scope>NUCLEOTIDE SEQUENCE [LARGE SCALE GENOMIC DNA]</scope>
    <source>
        <strain evidence="11">UCR-PA7</strain>
    </source>
</reference>
<protein>
    <recommendedName>
        <fullName evidence="6">Translation initiation factor eIF2B subunit delta</fullName>
    </recommendedName>
    <alternativeName>
        <fullName evidence="7">eIF2B GDP-GTP exchange factor subunit delta</fullName>
    </alternativeName>
</protein>
<sequence>MAKRIPLSEADKDVHPVVLAVGQQMATFTLRDNIARLRATLLAFKKVIETYESPQGHVFSRHFVPHVLNPQIEYLTECRPMCFAMGNAIRLLKARVTKLDLEISDEDGAKELLEAVDTFIQERIVFAEYVIAANAAEMIVDGDIILTYGHQRLVRHAIQKARDEGKEFEVAILDDPFDQTGQELAKKLRSIGIKVTYYPHLGGLRVNVKRATKVMIGAEALFANGSVYGPAGTCDIGMAATDLGVPVVALCETINFDRDRISTESLTYNEIDPERSTEDAFRLLFDTTPDRYITAVVTEYETGSGNSPATAIQAILRKQEDSN</sequence>
<proteinExistence type="inferred from homology"/>
<evidence type="ECO:0000256" key="4">
    <source>
        <dbReference type="ARBA" id="ARBA00022540"/>
    </source>
</evidence>
<dbReference type="Proteomes" id="UP000014074">
    <property type="component" value="Unassembled WGS sequence"/>
</dbReference>
<comment type="subcellular location">
    <subcellularLocation>
        <location evidence="1">Cytoplasm</location>
        <location evidence="1">Cytosol</location>
    </subcellularLocation>
</comment>
<evidence type="ECO:0000256" key="6">
    <source>
        <dbReference type="ARBA" id="ARBA00044147"/>
    </source>
</evidence>
<keyword evidence="11" id="KW-1185">Reference proteome</keyword>
<dbReference type="EMBL" id="KB933264">
    <property type="protein sequence ID" value="EON97437.1"/>
    <property type="molecule type" value="Genomic_DNA"/>
</dbReference>
<organism evidence="10 11">
    <name type="scientific">Phaeoacremonium minimum (strain UCR-PA7)</name>
    <name type="common">Esca disease fungus</name>
    <name type="synonym">Togninia minima</name>
    <dbReference type="NCBI Taxonomy" id="1286976"/>
    <lineage>
        <taxon>Eukaryota</taxon>
        <taxon>Fungi</taxon>
        <taxon>Dikarya</taxon>
        <taxon>Ascomycota</taxon>
        <taxon>Pezizomycotina</taxon>
        <taxon>Sordariomycetes</taxon>
        <taxon>Sordariomycetidae</taxon>
        <taxon>Togniniales</taxon>
        <taxon>Togniniaceae</taxon>
        <taxon>Phaeoacremonium</taxon>
    </lineage>
</organism>
<evidence type="ECO:0000256" key="5">
    <source>
        <dbReference type="ARBA" id="ARBA00022917"/>
    </source>
</evidence>
<keyword evidence="4 10" id="KW-0396">Initiation factor</keyword>
<evidence type="ECO:0000256" key="7">
    <source>
        <dbReference type="ARBA" id="ARBA00044356"/>
    </source>
</evidence>
<dbReference type="eggNOG" id="KOG1467">
    <property type="taxonomic scope" value="Eukaryota"/>
</dbReference>
<accession>R8BDR7</accession>
<evidence type="ECO:0000256" key="1">
    <source>
        <dbReference type="ARBA" id="ARBA00004514"/>
    </source>
</evidence>
<evidence type="ECO:0000256" key="3">
    <source>
        <dbReference type="ARBA" id="ARBA00022490"/>
    </source>
</evidence>
<dbReference type="GO" id="GO:0003743">
    <property type="term" value="F:translation initiation factor activity"/>
    <property type="evidence" value="ECO:0007669"/>
    <property type="project" value="UniProtKB-KW"/>
</dbReference>
<comment type="similarity">
    <text evidence="2 9">Belongs to the eIF-2B alpha/beta/delta subunits family.</text>
</comment>
<dbReference type="SUPFAM" id="SSF100950">
    <property type="entry name" value="NagB/RpiA/CoA transferase-like"/>
    <property type="match status" value="1"/>
</dbReference>
<evidence type="ECO:0000313" key="10">
    <source>
        <dbReference type="EMBL" id="EON97437.1"/>
    </source>
</evidence>
<comment type="subunit">
    <text evidence="8">Component of the translation initiation factor 2B (eIF2B) complex which is a heterodecamer of two sets of five different subunits: alpha, beta, gamma, delta and epsilon. Subunits alpha, beta and delta comprise a regulatory subcomplex and subunits epsilon and gamma comprise a catalytic subcomplex. Within the complex, the hexameric regulatory complex resides at the center, with the two heterodimeric catalytic subcomplexes bound on opposite sides.</text>
</comment>
<dbReference type="HOGENOM" id="CLU_016218_3_1_1"/>
<dbReference type="InterPro" id="IPR042529">
    <property type="entry name" value="IF_2B-like_C"/>
</dbReference>
<dbReference type="PANTHER" id="PTHR10233:SF14">
    <property type="entry name" value="TRANSLATION INITIATION FACTOR EIF-2B SUBUNIT DELTA"/>
    <property type="match status" value="1"/>
</dbReference>
<dbReference type="GO" id="GO:0005829">
    <property type="term" value="C:cytosol"/>
    <property type="evidence" value="ECO:0007669"/>
    <property type="project" value="UniProtKB-SubCell"/>
</dbReference>
<gene>
    <name evidence="10" type="ORF">UCRPA7_6902</name>
</gene>
<dbReference type="PANTHER" id="PTHR10233">
    <property type="entry name" value="TRANSLATION INITIATION FACTOR EIF-2B"/>
    <property type="match status" value="1"/>
</dbReference>
<name>R8BDR7_PHAM7</name>